<dbReference type="Pfam" id="PF00092">
    <property type="entry name" value="VWA"/>
    <property type="match status" value="1"/>
</dbReference>
<dbReference type="InterPro" id="IPR036465">
    <property type="entry name" value="vWFA_dom_sf"/>
</dbReference>
<gene>
    <name evidence="2" type="ORF">UFOVP447_11</name>
</gene>
<dbReference type="Gene3D" id="3.40.50.410">
    <property type="entry name" value="von Willebrand factor, type A domain"/>
    <property type="match status" value="1"/>
</dbReference>
<feature type="domain" description="VWFA" evidence="1">
    <location>
        <begin position="9"/>
        <end position="194"/>
    </location>
</feature>
<dbReference type="SUPFAM" id="SSF53300">
    <property type="entry name" value="vWA-like"/>
    <property type="match status" value="1"/>
</dbReference>
<organism evidence="2">
    <name type="scientific">uncultured Caudovirales phage</name>
    <dbReference type="NCBI Taxonomy" id="2100421"/>
    <lineage>
        <taxon>Viruses</taxon>
        <taxon>Duplodnaviria</taxon>
        <taxon>Heunggongvirae</taxon>
        <taxon>Uroviricota</taxon>
        <taxon>Caudoviricetes</taxon>
        <taxon>Peduoviridae</taxon>
        <taxon>Maltschvirus</taxon>
        <taxon>Maltschvirus maltsch</taxon>
    </lineage>
</organism>
<name>A0A6J5M9U9_9CAUD</name>
<evidence type="ECO:0000313" key="2">
    <source>
        <dbReference type="EMBL" id="CAB4142507.1"/>
    </source>
</evidence>
<evidence type="ECO:0000259" key="1">
    <source>
        <dbReference type="PROSITE" id="PS50234"/>
    </source>
</evidence>
<accession>A0A6J5M9U9</accession>
<dbReference type="InterPro" id="IPR002035">
    <property type="entry name" value="VWF_A"/>
</dbReference>
<dbReference type="EMBL" id="LR796423">
    <property type="protein sequence ID" value="CAB4142507.1"/>
    <property type="molecule type" value="Genomic_DNA"/>
</dbReference>
<dbReference type="PROSITE" id="PS50234">
    <property type="entry name" value="VWFA"/>
    <property type="match status" value="1"/>
</dbReference>
<reference evidence="2" key="1">
    <citation type="submission" date="2020-04" db="EMBL/GenBank/DDBJ databases">
        <authorList>
            <person name="Chiriac C."/>
            <person name="Salcher M."/>
            <person name="Ghai R."/>
            <person name="Kavagutti S V."/>
        </authorList>
    </citation>
    <scope>NUCLEOTIDE SEQUENCE</scope>
</reference>
<sequence length="209" mass="22991">MAKKNKPLSVYVALDRSGSMAGERWTHAIDSINEYINGLKKEKIEGTVSIVAFDYGQSMRLVDLVTDQSIAYFEPLTKECAQPSGMTPLFDAAANVMNRAIENNAERTVVVIMTDGEENSSKEYNQKKIKDKVESLTAKKWEVLFLGANFDVTSYTAGSGLAMTKMRNVDFSNQMQRTAMYADLTKSTAAYATVGAAIDLSVDVKVKAQ</sequence>
<protein>
    <submittedName>
        <fullName evidence="2">VWFA domain containing protein</fullName>
    </submittedName>
</protein>
<proteinExistence type="predicted"/>
<dbReference type="SMART" id="SM00327">
    <property type="entry name" value="VWA"/>
    <property type="match status" value="1"/>
</dbReference>
<dbReference type="CDD" id="cd00198">
    <property type="entry name" value="vWFA"/>
    <property type="match status" value="1"/>
</dbReference>